<reference evidence="4 6" key="2">
    <citation type="submission" date="2023-08" db="EMBL/GenBank/DDBJ databases">
        <title>Genomic characterization of the C. tuberculostearicum species complex, a ubiquitous member of the human skin microbiome.</title>
        <authorList>
            <person name="Ahmed N."/>
            <person name="Deming C."/>
            <person name="Conlan S."/>
            <person name="Segre J."/>
        </authorList>
    </citation>
    <scope>NUCLEOTIDE SEQUENCE [LARGE SCALE GENOMIC DNA]</scope>
    <source>
        <strain evidence="4 6">CTNIH19</strain>
    </source>
</reference>
<dbReference type="GO" id="GO:0004518">
    <property type="term" value="F:nuclease activity"/>
    <property type="evidence" value="ECO:0007669"/>
    <property type="project" value="InterPro"/>
</dbReference>
<evidence type="ECO:0000313" key="5">
    <source>
        <dbReference type="Proteomes" id="UP001146430"/>
    </source>
</evidence>
<gene>
    <name evidence="3" type="ORF">L8V01_05065</name>
    <name evidence="4" type="ORF">RAE13_04610</name>
</gene>
<evidence type="ECO:0000313" key="6">
    <source>
        <dbReference type="Proteomes" id="UP001185631"/>
    </source>
</evidence>
<dbReference type="Gene3D" id="2.40.50.90">
    <property type="match status" value="1"/>
</dbReference>
<proteinExistence type="predicted"/>
<comment type="caution">
    <text evidence="3">The sequence shown here is derived from an EMBL/GenBank/DDBJ whole genome shotgun (WGS) entry which is preliminary data.</text>
</comment>
<name>A0A9X3MBD0_9CORY</name>
<dbReference type="EMBL" id="JAKMUU010000002">
    <property type="protein sequence ID" value="MCZ9306848.1"/>
    <property type="molecule type" value="Genomic_DNA"/>
</dbReference>
<dbReference type="InterPro" id="IPR035437">
    <property type="entry name" value="SNase_OB-fold_sf"/>
</dbReference>
<dbReference type="InterPro" id="IPR002071">
    <property type="entry name" value="Thermonucl_AS"/>
</dbReference>
<dbReference type="SMART" id="SM00318">
    <property type="entry name" value="SNc"/>
    <property type="match status" value="1"/>
</dbReference>
<protein>
    <submittedName>
        <fullName evidence="3">Thermonuclease family protein</fullName>
    </submittedName>
</protein>
<feature type="compositionally biased region" description="Basic and acidic residues" evidence="1">
    <location>
        <begin position="254"/>
        <end position="288"/>
    </location>
</feature>
<organism evidence="3 5">
    <name type="scientific">Corynebacterium curieae</name>
    <dbReference type="NCBI Taxonomy" id="2913500"/>
    <lineage>
        <taxon>Bacteria</taxon>
        <taxon>Bacillati</taxon>
        <taxon>Actinomycetota</taxon>
        <taxon>Actinomycetes</taxon>
        <taxon>Mycobacteriales</taxon>
        <taxon>Corynebacteriaceae</taxon>
        <taxon>Corynebacterium</taxon>
    </lineage>
</organism>
<feature type="compositionally biased region" description="Low complexity" evidence="1">
    <location>
        <begin position="297"/>
        <end position="323"/>
    </location>
</feature>
<dbReference type="Proteomes" id="UP001146430">
    <property type="component" value="Unassembled WGS sequence"/>
</dbReference>
<dbReference type="Proteomes" id="UP001185631">
    <property type="component" value="Unassembled WGS sequence"/>
</dbReference>
<sequence>MGWVKPLVGIFAVGAVASVALGGDDEDTVVVNRVIDGDTIDVDIDGENTRVRLLNIDTPEIGHNGVPSECLAEEAKHYLEGRLPQGTEVRLEYDSERTDKYGRTLAGVFLEDDFINADIAAEGLAAAVVFGGNDKFYEEVQKAERAPKDAGEGIFGVSDECKVSSDEEMAEALSSAEAAAAAFAGIEAGDIPAYEDSIDKSVAAKAGLVALTRSKDGRSTFQKAAYPDAPKEIAASKERELGGNEKQAREKINELEAQEREEEKREKERQEEERRVEEQRQEEPRQAEESAPEVEVAEQPTQDYESSVSQPAEQQAAPQPAPVVDTYTGCRAYNGNYALTSVDKKGRPYAKIDCTTKQQIG</sequence>
<reference evidence="3" key="1">
    <citation type="submission" date="2022-02" db="EMBL/GenBank/DDBJ databases">
        <title>Corynebacterium sp. from urogenital microbiome.</title>
        <authorList>
            <person name="Cappelli E.A."/>
            <person name="Ribeiro T.G."/>
            <person name="Peixe L."/>
        </authorList>
    </citation>
    <scope>NUCLEOTIDE SEQUENCE</scope>
    <source>
        <strain evidence="3">C8Ua_181</strain>
    </source>
</reference>
<evidence type="ECO:0000313" key="4">
    <source>
        <dbReference type="EMBL" id="MDV2423698.1"/>
    </source>
</evidence>
<dbReference type="SUPFAM" id="SSF50199">
    <property type="entry name" value="Staphylococcal nuclease"/>
    <property type="match status" value="1"/>
</dbReference>
<dbReference type="PROSITE" id="PS01123">
    <property type="entry name" value="TNASE_1"/>
    <property type="match status" value="1"/>
</dbReference>
<accession>A0A9X3MBD0</accession>
<dbReference type="Pfam" id="PF00565">
    <property type="entry name" value="SNase"/>
    <property type="match status" value="1"/>
</dbReference>
<evidence type="ECO:0000259" key="2">
    <source>
        <dbReference type="PROSITE" id="PS50830"/>
    </source>
</evidence>
<evidence type="ECO:0000313" key="3">
    <source>
        <dbReference type="EMBL" id="MCZ9306848.1"/>
    </source>
</evidence>
<dbReference type="EMBL" id="JAVBID010000004">
    <property type="protein sequence ID" value="MDV2423698.1"/>
    <property type="molecule type" value="Genomic_DNA"/>
</dbReference>
<feature type="domain" description="TNase-like" evidence="2">
    <location>
        <begin position="25"/>
        <end position="157"/>
    </location>
</feature>
<dbReference type="AlphaFoldDB" id="A0A9X3MBD0"/>
<dbReference type="PROSITE" id="PS01284">
    <property type="entry name" value="TNASE_2"/>
    <property type="match status" value="1"/>
</dbReference>
<dbReference type="PROSITE" id="PS50830">
    <property type="entry name" value="TNASE_3"/>
    <property type="match status" value="1"/>
</dbReference>
<dbReference type="RefSeq" id="WP_269946059.1">
    <property type="nucleotide sequence ID" value="NZ_JAKMUU010000002.1"/>
</dbReference>
<dbReference type="InterPro" id="IPR016071">
    <property type="entry name" value="Staphylococal_nuclease_OB-fold"/>
</dbReference>
<keyword evidence="6" id="KW-1185">Reference proteome</keyword>
<evidence type="ECO:0000256" key="1">
    <source>
        <dbReference type="SAM" id="MobiDB-lite"/>
    </source>
</evidence>
<dbReference type="GO" id="GO:0003676">
    <property type="term" value="F:nucleic acid binding"/>
    <property type="evidence" value="ECO:0007669"/>
    <property type="project" value="InterPro"/>
</dbReference>
<feature type="region of interest" description="Disordered" evidence="1">
    <location>
        <begin position="254"/>
        <end position="323"/>
    </location>
</feature>